<organism evidence="2 3">
    <name type="scientific">Streptomyces hydrogenans</name>
    <dbReference type="NCBI Taxonomy" id="1873719"/>
    <lineage>
        <taxon>Bacteria</taxon>
        <taxon>Bacillati</taxon>
        <taxon>Actinomycetota</taxon>
        <taxon>Actinomycetes</taxon>
        <taxon>Kitasatosporales</taxon>
        <taxon>Streptomycetaceae</taxon>
        <taxon>Streptomyces</taxon>
    </lineage>
</organism>
<sequence length="127" mass="13061">MTASTVYEVPGAALRSEVQRAPPSADFPASLPPSASVTVTDENVPPAAVTDTGFPAARSTTVTFAGGPSCPPPFEEADGEPGPLAAWAVHAVRETTRATAARAGRGRRIGGTEHLRKRREKGGMPGL</sequence>
<dbReference type="Proteomes" id="UP001052739">
    <property type="component" value="Unassembled WGS sequence"/>
</dbReference>
<proteinExistence type="predicted"/>
<evidence type="ECO:0000313" key="3">
    <source>
        <dbReference type="Proteomes" id="UP001052739"/>
    </source>
</evidence>
<protein>
    <submittedName>
        <fullName evidence="2">Uncharacterized protein</fullName>
    </submittedName>
</protein>
<feature type="region of interest" description="Disordered" evidence="1">
    <location>
        <begin position="18"/>
        <end position="53"/>
    </location>
</feature>
<gene>
    <name evidence="2" type="ORF">Shyd_25620</name>
</gene>
<keyword evidence="3" id="KW-1185">Reference proteome</keyword>
<evidence type="ECO:0000313" key="2">
    <source>
        <dbReference type="EMBL" id="GHI21191.1"/>
    </source>
</evidence>
<reference evidence="2" key="1">
    <citation type="submission" date="2024-05" db="EMBL/GenBank/DDBJ databases">
        <title>Whole genome shotgun sequence of Streptomyces hydrogenans NBRC 13475.</title>
        <authorList>
            <person name="Komaki H."/>
            <person name="Tamura T."/>
        </authorList>
    </citation>
    <scope>NUCLEOTIDE SEQUENCE</scope>
    <source>
        <strain evidence="2">NBRC 13475</strain>
    </source>
</reference>
<comment type="caution">
    <text evidence="2">The sequence shown here is derived from an EMBL/GenBank/DDBJ whole genome shotgun (WGS) entry which is preliminary data.</text>
</comment>
<feature type="region of interest" description="Disordered" evidence="1">
    <location>
        <begin position="98"/>
        <end position="127"/>
    </location>
</feature>
<name>A0ABQ3P836_9ACTN</name>
<dbReference type="EMBL" id="BNDW01000019">
    <property type="protein sequence ID" value="GHI21191.1"/>
    <property type="molecule type" value="Genomic_DNA"/>
</dbReference>
<evidence type="ECO:0000256" key="1">
    <source>
        <dbReference type="SAM" id="MobiDB-lite"/>
    </source>
</evidence>
<accession>A0ABQ3P836</accession>